<dbReference type="EMBL" id="JAURVH010001527">
    <property type="protein sequence ID" value="KAK5913556.1"/>
    <property type="molecule type" value="Genomic_DNA"/>
</dbReference>
<evidence type="ECO:0000313" key="1">
    <source>
        <dbReference type="EMBL" id="KAK5913556.1"/>
    </source>
</evidence>
<name>A0AAN8CZH7_CHAGU</name>
<organism evidence="1 2">
    <name type="scientific">Champsocephalus gunnari</name>
    <name type="common">Mackerel icefish</name>
    <dbReference type="NCBI Taxonomy" id="52237"/>
    <lineage>
        <taxon>Eukaryota</taxon>
        <taxon>Metazoa</taxon>
        <taxon>Chordata</taxon>
        <taxon>Craniata</taxon>
        <taxon>Vertebrata</taxon>
        <taxon>Euteleostomi</taxon>
        <taxon>Actinopterygii</taxon>
        <taxon>Neopterygii</taxon>
        <taxon>Teleostei</taxon>
        <taxon>Neoteleostei</taxon>
        <taxon>Acanthomorphata</taxon>
        <taxon>Eupercaria</taxon>
        <taxon>Perciformes</taxon>
        <taxon>Notothenioidei</taxon>
        <taxon>Channichthyidae</taxon>
        <taxon>Champsocephalus</taxon>
    </lineage>
</organism>
<reference evidence="1 2" key="1">
    <citation type="journal article" date="2023" name="Mol. Biol. Evol.">
        <title>Genomics of Secondarily Temperate Adaptation in the Only Non-Antarctic Icefish.</title>
        <authorList>
            <person name="Rivera-Colon A.G."/>
            <person name="Rayamajhi N."/>
            <person name="Minhas B.F."/>
            <person name="Madrigal G."/>
            <person name="Bilyk K.T."/>
            <person name="Yoon V."/>
            <person name="Hune M."/>
            <person name="Gregory S."/>
            <person name="Cheng C.H.C."/>
            <person name="Catchen J.M."/>
        </authorList>
    </citation>
    <scope>NUCLEOTIDE SEQUENCE [LARGE SCALE GENOMIC DNA]</scope>
    <source>
        <tissue evidence="1">White muscle</tissue>
    </source>
</reference>
<comment type="caution">
    <text evidence="1">The sequence shown here is derived from an EMBL/GenBank/DDBJ whole genome shotgun (WGS) entry which is preliminary data.</text>
</comment>
<proteinExistence type="predicted"/>
<gene>
    <name evidence="1" type="ORF">CgunFtcFv8_008079</name>
</gene>
<sequence length="274" mass="29571">MVTTITESLFKKVFQHWDAPKLKTCGWLALKAAKGLKIPYVGYLELDIQVLGKKIPSHGVLVLKDTASAVQQHNVPGLLGMNVITECYRELFAQQGDALFSSLSASLSAIQAETGWGPALRYCHRLEACPLVPGGSVRVLSRTGEFITAGSVKFVQVTCPKIPYAPPTTMLLEPGGSDLAPGLLVSPSLVTVENGVAFVPVVNVGATGAAVHFKQVLGTLHFVEGIEGSELSFEEEHVEGEVRPQQRPQLPFLKLFQPCVGQGFHPQKKYRQGS</sequence>
<dbReference type="AlphaFoldDB" id="A0AAN8CZH7"/>
<protein>
    <submittedName>
        <fullName evidence="1">Uncharacterized protein</fullName>
    </submittedName>
</protein>
<accession>A0AAN8CZH7</accession>
<dbReference type="Proteomes" id="UP001331515">
    <property type="component" value="Unassembled WGS sequence"/>
</dbReference>
<keyword evidence="2" id="KW-1185">Reference proteome</keyword>
<evidence type="ECO:0000313" key="2">
    <source>
        <dbReference type="Proteomes" id="UP001331515"/>
    </source>
</evidence>